<protein>
    <submittedName>
        <fullName evidence="1">Uncharacterized protein</fullName>
    </submittedName>
</protein>
<gene>
    <name evidence="1" type="ORF">J0895_12865</name>
</gene>
<reference evidence="1 2" key="1">
    <citation type="submission" date="2021-03" db="EMBL/GenBank/DDBJ databases">
        <title>Metabolic Capacity of the Antarctic Cyanobacterium Phormidium pseudopriestleyi that Sustains Oxygenic Photosynthesis in the Presence of Hydrogen Sulfide.</title>
        <authorList>
            <person name="Lumian J.E."/>
            <person name="Jungblut A.D."/>
            <person name="Dillon M.L."/>
            <person name="Hawes I."/>
            <person name="Doran P.T."/>
            <person name="Mackey T.J."/>
            <person name="Dick G.J."/>
            <person name="Grettenberger C.L."/>
            <person name="Sumner D.Y."/>
        </authorList>
    </citation>
    <scope>NUCLEOTIDE SEQUENCE [LARGE SCALE GENOMIC DNA]</scope>
    <source>
        <strain evidence="1 2">FRX01</strain>
    </source>
</reference>
<accession>A0ABS3FS99</accession>
<evidence type="ECO:0000313" key="1">
    <source>
        <dbReference type="EMBL" id="MBO0349987.1"/>
    </source>
</evidence>
<comment type="caution">
    <text evidence="1">The sequence shown here is derived from an EMBL/GenBank/DDBJ whole genome shotgun (WGS) entry which is preliminary data.</text>
</comment>
<proteinExistence type="predicted"/>
<evidence type="ECO:0000313" key="2">
    <source>
        <dbReference type="Proteomes" id="UP000664844"/>
    </source>
</evidence>
<organism evidence="1 2">
    <name type="scientific">Phormidium pseudopriestleyi FRX01</name>
    <dbReference type="NCBI Taxonomy" id="1759528"/>
    <lineage>
        <taxon>Bacteria</taxon>
        <taxon>Bacillati</taxon>
        <taxon>Cyanobacteriota</taxon>
        <taxon>Cyanophyceae</taxon>
        <taxon>Oscillatoriophycideae</taxon>
        <taxon>Oscillatoriales</taxon>
        <taxon>Oscillatoriaceae</taxon>
        <taxon>Phormidium</taxon>
    </lineage>
</organism>
<dbReference type="Proteomes" id="UP000664844">
    <property type="component" value="Unassembled WGS sequence"/>
</dbReference>
<keyword evidence="2" id="KW-1185">Reference proteome</keyword>
<feature type="non-terminal residue" evidence="1">
    <location>
        <position position="1"/>
    </location>
</feature>
<dbReference type="EMBL" id="JAFLQW010000341">
    <property type="protein sequence ID" value="MBO0349987.1"/>
    <property type="molecule type" value="Genomic_DNA"/>
</dbReference>
<name>A0ABS3FS99_9CYAN</name>
<sequence length="218" mass="24738">DSKSLLRTGEIPLSAFCFILALEIRYTRRELRAKGLMGNNRNQPQPDDAVLGGQHPAPIGSMVLGGLDGVKMRLASMVVEYRITALSEALRYGIDGLDLVIEALRDRSCKVRHAAYLLLENRTETRVQHALRFYNSYHTLVNRVVETEPPAKLEHIDMMMQNLEQVEGSKMGKMVDQSLSLVQTSEGQERIKHYLFNGTAKQKDYAARYFKKKGRKDI</sequence>